<proteinExistence type="inferred from homology"/>
<sequence length="524" mass="58448">MTSETARFRKIVSVLIRHGLASGFADPVHLRLAFEELGPTFVKVGQMLSGRPDILPSEYLSELQKLQDRVRPEKFEIIRSTVESSIGRTLEDLFSEFNPSPLASGSIAQVHSAKLRDGTPVVVKVRRPGVRETMLEDLRILKKVATVANVAGSFRVLIPLEVIDEIYQTTEKELDFRYEASNVEKFRRNNENVRFISVPRLFSEFTREDVLVIEHVDGIKITDLDALTAENYDLEDIGVKLATNYLKQIFEDGFFHADPHPGNIIIRERKIVYLDFGMMGTLDDKLRQNLRLFLSGLVEGDISAMTRAAVRIGVPRGEVNRDNLRMDIERIYYEYADVSVSEIDIPVLANQVFQACRANNLTIPKDLTMLLRGIVTLQGVVARVAPAVNVMELAVPYARTFLIGNKDAAAMVREQLEALARSSRATAKLLLRLPEVIDRILTGRNKVILEHSGLDRSVAAMNRMVNRLVFGMILSALLIGSSILINARVGPAVWGLPMIGVIGYVGAAAMGVWLLISILRSGKM</sequence>
<dbReference type="EMBL" id="CP062796">
    <property type="protein sequence ID" value="QUL99231.1"/>
    <property type="molecule type" value="Genomic_DNA"/>
</dbReference>
<dbReference type="PANTHER" id="PTHR10566">
    <property type="entry name" value="CHAPERONE-ACTIVITY OF BC1 COMPLEX CABC1 -RELATED"/>
    <property type="match status" value="1"/>
</dbReference>
<evidence type="ECO:0000259" key="3">
    <source>
        <dbReference type="Pfam" id="PF03109"/>
    </source>
</evidence>
<dbReference type="SUPFAM" id="SSF56112">
    <property type="entry name" value="Protein kinase-like (PK-like)"/>
    <property type="match status" value="1"/>
</dbReference>
<keyword evidence="2" id="KW-1133">Transmembrane helix</keyword>
<dbReference type="GO" id="GO:0016301">
    <property type="term" value="F:kinase activity"/>
    <property type="evidence" value="ECO:0007669"/>
    <property type="project" value="UniProtKB-KW"/>
</dbReference>
<feature type="transmembrane region" description="Helical" evidence="2">
    <location>
        <begin position="493"/>
        <end position="516"/>
    </location>
</feature>
<dbReference type="PANTHER" id="PTHR10566:SF113">
    <property type="entry name" value="PROTEIN ACTIVITY OF BC1 COMPLEX KINASE 7, CHLOROPLASTIC"/>
    <property type="match status" value="1"/>
</dbReference>
<dbReference type="InterPro" id="IPR011009">
    <property type="entry name" value="Kinase-like_dom_sf"/>
</dbReference>
<dbReference type="InterPro" id="IPR004147">
    <property type="entry name" value="ABC1_dom"/>
</dbReference>
<gene>
    <name evidence="4" type="ORF">IMF26_04025</name>
</gene>
<evidence type="ECO:0000313" key="4">
    <source>
        <dbReference type="EMBL" id="QUL99231.1"/>
    </source>
</evidence>
<keyword evidence="4" id="KW-0418">Kinase</keyword>
<dbReference type="CDD" id="cd05121">
    <property type="entry name" value="ABC1_ADCK3-like"/>
    <property type="match status" value="1"/>
</dbReference>
<organism evidence="4">
    <name type="scientific">Candidatus Fermentithermobacillus carboniphilus</name>
    <dbReference type="NCBI Taxonomy" id="3085328"/>
    <lineage>
        <taxon>Bacteria</taxon>
        <taxon>Bacillati</taxon>
        <taxon>Bacillota</taxon>
        <taxon>Candidatus Fermentithermobacillia</taxon>
        <taxon>Candidatus Fermentithermobacillales</taxon>
        <taxon>Candidatus Fermentithermobacillaceae</taxon>
        <taxon>Candidatus Fermentithermobacillus</taxon>
    </lineage>
</organism>
<dbReference type="KEGG" id="fcz:IMF26_04025"/>
<keyword evidence="2" id="KW-0812">Transmembrane</keyword>
<evidence type="ECO:0000256" key="1">
    <source>
        <dbReference type="ARBA" id="ARBA00009670"/>
    </source>
</evidence>
<dbReference type="AlphaFoldDB" id="A0AAT9LDX0"/>
<comment type="similarity">
    <text evidence="1">Belongs to the protein kinase superfamily. ADCK protein kinase family.</text>
</comment>
<dbReference type="Pfam" id="PF03109">
    <property type="entry name" value="ABC1"/>
    <property type="match status" value="1"/>
</dbReference>
<keyword evidence="4" id="KW-0808">Transferase</keyword>
<feature type="domain" description="ABC1 atypical kinase-like" evidence="3">
    <location>
        <begin position="65"/>
        <end position="307"/>
    </location>
</feature>
<reference evidence="4" key="1">
    <citation type="submission" date="2020-10" db="EMBL/GenBank/DDBJ databases">
        <authorList>
            <person name="Kadnikov V."/>
            <person name="Beletsky A.V."/>
            <person name="Mardanov A.V."/>
            <person name="Karnachuk O.V."/>
            <person name="Ravin N.V."/>
        </authorList>
    </citation>
    <scope>NUCLEOTIDE SEQUENCE</scope>
    <source>
        <strain evidence="4">Bu02</strain>
    </source>
</reference>
<evidence type="ECO:0000256" key="2">
    <source>
        <dbReference type="SAM" id="Phobius"/>
    </source>
</evidence>
<accession>A0AAT9LDX0</accession>
<name>A0AAT9LDX0_9FIRM</name>
<dbReference type="InterPro" id="IPR050154">
    <property type="entry name" value="UbiB_kinase"/>
</dbReference>
<keyword evidence="2" id="KW-0472">Membrane</keyword>
<reference evidence="4" key="2">
    <citation type="journal article" date="2023" name="Biology">
        <title>Prokaryotic Life Associated with Coal-Fire Gas Vents Revealed by Metagenomics.</title>
        <authorList>
            <person name="Kadnikov V.V."/>
            <person name="Mardanov A.V."/>
            <person name="Beletsky A.V."/>
            <person name="Karnachuk O.V."/>
            <person name="Ravin N.V."/>
        </authorList>
    </citation>
    <scope>NUCLEOTIDE SEQUENCE</scope>
    <source>
        <strain evidence="4">Bu02</strain>
    </source>
</reference>
<feature type="transmembrane region" description="Helical" evidence="2">
    <location>
        <begin position="468"/>
        <end position="487"/>
    </location>
</feature>
<protein>
    <submittedName>
        <fullName evidence="4">AarF/ABC1/UbiB kinase family protein</fullName>
    </submittedName>
</protein>